<accession>A0A9P7A2S1</accession>
<comment type="caution">
    <text evidence="1">The sequence shown here is derived from an EMBL/GenBank/DDBJ whole genome shotgun (WGS) entry which is preliminary data.</text>
</comment>
<name>A0A9P7A2S1_9AGAM</name>
<sequence length="139" mass="16579">HKMTLDSEWVVVHRLALLSGIEPQNIHCCIQSCIAYTGQYVHDERCPFCNEVRYTKHGHPRRTFMYIPLIPRLQALFHNPTMIEQMTYRHNFIQSDRLVRDVFDGEWYHKLRSRHVVVDGVERSHKYFHKPHDIALALS</sequence>
<keyword evidence="2" id="KW-1185">Reference proteome</keyword>
<dbReference type="Proteomes" id="UP000714275">
    <property type="component" value="Unassembled WGS sequence"/>
</dbReference>
<feature type="non-terminal residue" evidence="1">
    <location>
        <position position="139"/>
    </location>
</feature>
<feature type="non-terminal residue" evidence="1">
    <location>
        <position position="1"/>
    </location>
</feature>
<evidence type="ECO:0000313" key="1">
    <source>
        <dbReference type="EMBL" id="KAG1781384.1"/>
    </source>
</evidence>
<organism evidence="1 2">
    <name type="scientific">Suillus placidus</name>
    <dbReference type="NCBI Taxonomy" id="48579"/>
    <lineage>
        <taxon>Eukaryota</taxon>
        <taxon>Fungi</taxon>
        <taxon>Dikarya</taxon>
        <taxon>Basidiomycota</taxon>
        <taxon>Agaricomycotina</taxon>
        <taxon>Agaricomycetes</taxon>
        <taxon>Agaricomycetidae</taxon>
        <taxon>Boletales</taxon>
        <taxon>Suillineae</taxon>
        <taxon>Suillaceae</taxon>
        <taxon>Suillus</taxon>
    </lineage>
</organism>
<dbReference type="AlphaFoldDB" id="A0A9P7A2S1"/>
<gene>
    <name evidence="1" type="ORF">EV702DRAFT_949584</name>
</gene>
<protein>
    <submittedName>
        <fullName evidence="1">Uncharacterized protein</fullName>
    </submittedName>
</protein>
<reference evidence="1" key="1">
    <citation type="journal article" date="2020" name="New Phytol.">
        <title>Comparative genomics reveals dynamic genome evolution in host specialist ectomycorrhizal fungi.</title>
        <authorList>
            <person name="Lofgren L.A."/>
            <person name="Nguyen N.H."/>
            <person name="Vilgalys R."/>
            <person name="Ruytinx J."/>
            <person name="Liao H.L."/>
            <person name="Branco S."/>
            <person name="Kuo A."/>
            <person name="LaButti K."/>
            <person name="Lipzen A."/>
            <person name="Andreopoulos W."/>
            <person name="Pangilinan J."/>
            <person name="Riley R."/>
            <person name="Hundley H."/>
            <person name="Na H."/>
            <person name="Barry K."/>
            <person name="Grigoriev I.V."/>
            <person name="Stajich J.E."/>
            <person name="Kennedy P.G."/>
        </authorList>
    </citation>
    <scope>NUCLEOTIDE SEQUENCE</scope>
    <source>
        <strain evidence="1">DOB743</strain>
    </source>
</reference>
<dbReference type="EMBL" id="JABBWD010000006">
    <property type="protein sequence ID" value="KAG1781384.1"/>
    <property type="molecule type" value="Genomic_DNA"/>
</dbReference>
<evidence type="ECO:0000313" key="2">
    <source>
        <dbReference type="Proteomes" id="UP000714275"/>
    </source>
</evidence>
<proteinExistence type="predicted"/>
<dbReference type="OrthoDB" id="3257409at2759"/>